<feature type="coiled-coil region" evidence="4">
    <location>
        <begin position="255"/>
        <end position="282"/>
    </location>
</feature>
<dbReference type="PRINTS" id="PR00035">
    <property type="entry name" value="HTHGNTR"/>
</dbReference>
<dbReference type="PANTHER" id="PTHR30146:SF109">
    <property type="entry name" value="HTH-TYPE TRANSCRIPTIONAL REGULATOR GALS"/>
    <property type="match status" value="1"/>
</dbReference>
<dbReference type="RefSeq" id="WP_154432456.1">
    <property type="nucleotide sequence ID" value="NZ_JBQHQP010000003.1"/>
</dbReference>
<dbReference type="InterPro" id="IPR036388">
    <property type="entry name" value="WH-like_DNA-bd_sf"/>
</dbReference>
<dbReference type="Gene3D" id="3.40.50.2300">
    <property type="match status" value="2"/>
</dbReference>
<dbReference type="InterPro" id="IPR000524">
    <property type="entry name" value="Tscrpt_reg_HTH_GntR"/>
</dbReference>
<reference evidence="6 7" key="1">
    <citation type="submission" date="2019-08" db="EMBL/GenBank/DDBJ databases">
        <title>In-depth cultivation of the pig gut microbiome towards novel bacterial diversity and tailored functional studies.</title>
        <authorList>
            <person name="Wylensek D."/>
            <person name="Hitch T.C.A."/>
            <person name="Clavel T."/>
        </authorList>
    </citation>
    <scope>NUCLEOTIDE SEQUENCE [LARGE SCALE GENOMIC DNA]</scope>
    <source>
        <strain evidence="6 7">BSM-380-WT-5A</strain>
    </source>
</reference>
<name>A0A7X2P3Q5_9FIRM</name>
<keyword evidence="1" id="KW-0805">Transcription regulation</keyword>
<keyword evidence="7" id="KW-1185">Reference proteome</keyword>
<evidence type="ECO:0000259" key="5">
    <source>
        <dbReference type="PROSITE" id="PS50949"/>
    </source>
</evidence>
<proteinExistence type="predicted"/>
<dbReference type="EMBL" id="VUMS01000015">
    <property type="protein sequence ID" value="MST66944.1"/>
    <property type="molecule type" value="Genomic_DNA"/>
</dbReference>
<keyword evidence="3" id="KW-0804">Transcription</keyword>
<dbReference type="GO" id="GO:0003700">
    <property type="term" value="F:DNA-binding transcription factor activity"/>
    <property type="evidence" value="ECO:0007669"/>
    <property type="project" value="InterPro"/>
</dbReference>
<dbReference type="GO" id="GO:0000976">
    <property type="term" value="F:transcription cis-regulatory region binding"/>
    <property type="evidence" value="ECO:0007669"/>
    <property type="project" value="TreeGrafter"/>
</dbReference>
<evidence type="ECO:0000256" key="1">
    <source>
        <dbReference type="ARBA" id="ARBA00023015"/>
    </source>
</evidence>
<evidence type="ECO:0000256" key="4">
    <source>
        <dbReference type="SAM" id="Coils"/>
    </source>
</evidence>
<dbReference type="CDD" id="cd06267">
    <property type="entry name" value="PBP1_LacI_sugar_binding-like"/>
    <property type="match status" value="1"/>
</dbReference>
<dbReference type="SUPFAM" id="SSF46785">
    <property type="entry name" value="Winged helix' DNA-binding domain"/>
    <property type="match status" value="1"/>
</dbReference>
<evidence type="ECO:0000256" key="2">
    <source>
        <dbReference type="ARBA" id="ARBA00023125"/>
    </source>
</evidence>
<feature type="domain" description="HTH gntR-type" evidence="5">
    <location>
        <begin position="4"/>
        <end position="72"/>
    </location>
</feature>
<organism evidence="6 7">
    <name type="scientific">Oliverpabstia intestinalis</name>
    <dbReference type="NCBI Taxonomy" id="2606633"/>
    <lineage>
        <taxon>Bacteria</taxon>
        <taxon>Bacillati</taxon>
        <taxon>Bacillota</taxon>
        <taxon>Clostridia</taxon>
        <taxon>Lachnospirales</taxon>
        <taxon>Lachnospiraceae</taxon>
        <taxon>Oliverpabstia</taxon>
    </lineage>
</organism>
<gene>
    <name evidence="6" type="ORF">FYJ57_09455</name>
</gene>
<evidence type="ECO:0000256" key="3">
    <source>
        <dbReference type="ARBA" id="ARBA00023163"/>
    </source>
</evidence>
<evidence type="ECO:0000313" key="6">
    <source>
        <dbReference type="EMBL" id="MST66944.1"/>
    </source>
</evidence>
<keyword evidence="2" id="KW-0238">DNA-binding</keyword>
<sequence length="373" mass="42842">MEKELLYKKIYDDLLEAIEKGIYPPGSKLPSEKELMEQYNVSRITSKKALEMLADRNIIVRMPGKGSFVLEENEQDRENLPAVPQTVEPVRKGKMLGVILDFFSGFFGCELIAGIEHECWSKNYHMILKCTYGNVEAESRAIDELMELGVDGIILMCVQGENYSTRIVKLALDKFPVILVDRALKGLPIPCIGTDNYRAAQDLVNILLEEGHEKICFVSQAPLETSSVEERFNGYRDTMLEHKILTNEDLWMIDLDSLVENIEETREKEKKVMEALENYVENHPQVTAFFTVDLQTGVLVYRVLQKKNLRKEIVFFDGVEEGYEFHTYCTHVMQGQYLMGAMAVKNLCRLIKGGEVELRKYVPYSIIRKDPQM</sequence>
<comment type="caution">
    <text evidence="6">The sequence shown here is derived from an EMBL/GenBank/DDBJ whole genome shotgun (WGS) entry which is preliminary data.</text>
</comment>
<dbReference type="Pfam" id="PF13407">
    <property type="entry name" value="Peripla_BP_4"/>
    <property type="match status" value="1"/>
</dbReference>
<accession>A0A7X2P3Q5</accession>
<dbReference type="AlphaFoldDB" id="A0A7X2P3Q5"/>
<dbReference type="FunFam" id="1.10.10.10:FF:000079">
    <property type="entry name" value="GntR family transcriptional regulator"/>
    <property type="match status" value="1"/>
</dbReference>
<dbReference type="CDD" id="cd07377">
    <property type="entry name" value="WHTH_GntR"/>
    <property type="match status" value="1"/>
</dbReference>
<dbReference type="InterPro" id="IPR028082">
    <property type="entry name" value="Peripla_BP_I"/>
</dbReference>
<dbReference type="InterPro" id="IPR036390">
    <property type="entry name" value="WH_DNA-bd_sf"/>
</dbReference>
<dbReference type="Gene3D" id="1.10.10.10">
    <property type="entry name" value="Winged helix-like DNA-binding domain superfamily/Winged helix DNA-binding domain"/>
    <property type="match status" value="1"/>
</dbReference>
<dbReference type="PROSITE" id="PS50949">
    <property type="entry name" value="HTH_GNTR"/>
    <property type="match status" value="1"/>
</dbReference>
<keyword evidence="4" id="KW-0175">Coiled coil</keyword>
<dbReference type="Pfam" id="PF00392">
    <property type="entry name" value="GntR"/>
    <property type="match status" value="1"/>
</dbReference>
<dbReference type="InterPro" id="IPR025997">
    <property type="entry name" value="SBP_2_dom"/>
</dbReference>
<evidence type="ECO:0000313" key="7">
    <source>
        <dbReference type="Proteomes" id="UP000440513"/>
    </source>
</evidence>
<protein>
    <submittedName>
        <fullName evidence="6">GntR family transcriptional regulator</fullName>
    </submittedName>
</protein>
<dbReference type="SMART" id="SM00345">
    <property type="entry name" value="HTH_GNTR"/>
    <property type="match status" value="1"/>
</dbReference>
<dbReference type="Proteomes" id="UP000440513">
    <property type="component" value="Unassembled WGS sequence"/>
</dbReference>
<dbReference type="PANTHER" id="PTHR30146">
    <property type="entry name" value="LACI-RELATED TRANSCRIPTIONAL REPRESSOR"/>
    <property type="match status" value="1"/>
</dbReference>
<dbReference type="SUPFAM" id="SSF53822">
    <property type="entry name" value="Periplasmic binding protein-like I"/>
    <property type="match status" value="1"/>
</dbReference>